<dbReference type="Pfam" id="PF10082">
    <property type="entry name" value="BBP2_2"/>
    <property type="match status" value="1"/>
</dbReference>
<evidence type="ECO:0008006" key="4">
    <source>
        <dbReference type="Google" id="ProtNLM"/>
    </source>
</evidence>
<feature type="signal peptide" evidence="1">
    <location>
        <begin position="1"/>
        <end position="29"/>
    </location>
</feature>
<evidence type="ECO:0000313" key="2">
    <source>
        <dbReference type="EMBL" id="RIA47496.1"/>
    </source>
</evidence>
<name>A0A397PDB9_9HYPH</name>
<feature type="chain" id="PRO_5017404576" description="Beta-barrel porin 2" evidence="1">
    <location>
        <begin position="30"/>
        <end position="775"/>
    </location>
</feature>
<gene>
    <name evidence="2" type="ORF">BXY53_2050</name>
</gene>
<dbReference type="Proteomes" id="UP000266273">
    <property type="component" value="Unassembled WGS sequence"/>
</dbReference>
<keyword evidence="1" id="KW-0732">Signal</keyword>
<accession>A0A397PDB9</accession>
<evidence type="ECO:0000256" key="1">
    <source>
        <dbReference type="SAM" id="SignalP"/>
    </source>
</evidence>
<dbReference type="SUPFAM" id="SSF56935">
    <property type="entry name" value="Porins"/>
    <property type="match status" value="1"/>
</dbReference>
<dbReference type="InterPro" id="IPR018759">
    <property type="entry name" value="BBP2_2"/>
</dbReference>
<dbReference type="EMBL" id="QXDF01000002">
    <property type="protein sequence ID" value="RIA47496.1"/>
    <property type="molecule type" value="Genomic_DNA"/>
</dbReference>
<organism evidence="2 3">
    <name type="scientific">Dichotomicrobium thermohalophilum</name>
    <dbReference type="NCBI Taxonomy" id="933063"/>
    <lineage>
        <taxon>Bacteria</taxon>
        <taxon>Pseudomonadati</taxon>
        <taxon>Pseudomonadota</taxon>
        <taxon>Alphaproteobacteria</taxon>
        <taxon>Hyphomicrobiales</taxon>
        <taxon>Hyphomicrobiaceae</taxon>
        <taxon>Dichotomicrobium</taxon>
    </lineage>
</organism>
<reference evidence="2 3" key="1">
    <citation type="submission" date="2018-08" db="EMBL/GenBank/DDBJ databases">
        <title>Genomic Encyclopedia of Archaeal and Bacterial Type Strains, Phase II (KMG-II): from individual species to whole genera.</title>
        <authorList>
            <person name="Goeker M."/>
        </authorList>
    </citation>
    <scope>NUCLEOTIDE SEQUENCE [LARGE SCALE GENOMIC DNA]</scope>
    <source>
        <strain evidence="2 3">DSM 5002</strain>
    </source>
</reference>
<dbReference type="AlphaFoldDB" id="A0A397PDB9"/>
<proteinExistence type="predicted"/>
<comment type="caution">
    <text evidence="2">The sequence shown here is derived from an EMBL/GenBank/DDBJ whole genome shotgun (WGS) entry which is preliminary data.</text>
</comment>
<evidence type="ECO:0000313" key="3">
    <source>
        <dbReference type="Proteomes" id="UP000266273"/>
    </source>
</evidence>
<keyword evidence="3" id="KW-1185">Reference proteome</keyword>
<protein>
    <recommendedName>
        <fullName evidence="4">Beta-barrel porin 2</fullName>
    </recommendedName>
</protein>
<sequence length="775" mass="86623">MGVNMRRELRTCTLIILGLLAADPRAALAQPTTANDQPFERAADKLQASDPEQAREVGIVLGPGIIVTPTAFTAAGYDSNPDKQFDEEGSPVFLTGVGLNLTAVWDRTLVKFSGEGAWQHFTDDVDRADRLKGYLEGKIIHMLAPGLSLQAGGLFENDEFSFTEDRIAGAFTELGYQDSLFAAFLRGRFTDIQYLESGTVSPDVPEAMKSLYRTDSYDAQRTEAAAGVLVGTRNWFGLYGEGNVADVNYTNQELEDEVDRDADDMYAKTGVRIVFSPVLHGDFGWRWNYRELEDDVVDDFQSSYFDAALTWRPSQFFSLAASVERVIGEPSAAFSRLSDIKSFEIESTYRPLPGLQLSFRAVRQHIREIGDSFEYNSTELDALIAYNYSPRMQLYSEVRYEFFEQDLQDLDYERFRALAGVRVIVDGEDPRLNGDLERLTYYEELRYPGLSEFSFSAGYSWFELPEIRMGNIAYKPFLDEAASRLQEHDGELDGVRFDARIDNAAMHPLGDGKFLNFGFAGFYARYDGSDRTGCEFGEDSNCFYVNILDFNPEQENNTGPFGDLTTETDRTLHYWGVSVDTGFAGLEGGLKDSMPARYVAPWKIGVGVRGLNERTDLHASDPLSPRPVDYDQRIDTHYYGGFIGFEERFTLPDGWVFGVDAQGGLYRAHAEYEGRYDGYVLVGPNEFIREWGSVDADDDDTTVIAGVHLSFGKDLQWGSLEVFGQAEYLGYVPTVALNNDDESGGSPFGIVGTQVGSELSSDDSMNYTVGLKVRF</sequence>
<dbReference type="OrthoDB" id="7398962at2"/>